<keyword evidence="12" id="KW-1185">Reference proteome</keyword>
<dbReference type="GO" id="GO:0008009">
    <property type="term" value="F:chemokine activity"/>
    <property type="evidence" value="ECO:0007669"/>
    <property type="project" value="InterPro"/>
</dbReference>
<feature type="domain" description="Chemokine interleukin-8-like" evidence="10">
    <location>
        <begin position="19"/>
        <end position="79"/>
    </location>
</feature>
<dbReference type="GO" id="GO:0006954">
    <property type="term" value="P:inflammatory response"/>
    <property type="evidence" value="ECO:0007669"/>
    <property type="project" value="UniProtKB-KW"/>
</dbReference>
<dbReference type="InParanoid" id="A0A3Q3M453"/>
<dbReference type="FunFam" id="2.40.50.40:FF:000012">
    <property type="entry name" value="C-C motif chemokine"/>
    <property type="match status" value="1"/>
</dbReference>
<dbReference type="SMART" id="SM00199">
    <property type="entry name" value="SCY"/>
    <property type="match status" value="1"/>
</dbReference>
<organism evidence="11 12">
    <name type="scientific">Mastacembelus armatus</name>
    <name type="common">zig-zag eel</name>
    <dbReference type="NCBI Taxonomy" id="205130"/>
    <lineage>
        <taxon>Eukaryota</taxon>
        <taxon>Metazoa</taxon>
        <taxon>Chordata</taxon>
        <taxon>Craniata</taxon>
        <taxon>Vertebrata</taxon>
        <taxon>Euteleostomi</taxon>
        <taxon>Actinopterygii</taxon>
        <taxon>Neopterygii</taxon>
        <taxon>Teleostei</taxon>
        <taxon>Neoteleostei</taxon>
        <taxon>Acanthomorphata</taxon>
        <taxon>Anabantaria</taxon>
        <taxon>Synbranchiformes</taxon>
        <taxon>Mastacembelidae</taxon>
        <taxon>Mastacembelus</taxon>
    </lineage>
</organism>
<dbReference type="AlphaFoldDB" id="A0A3Q3M453"/>
<evidence type="ECO:0000256" key="3">
    <source>
        <dbReference type="ARBA" id="ARBA00022500"/>
    </source>
</evidence>
<dbReference type="GO" id="GO:0005615">
    <property type="term" value="C:extracellular space"/>
    <property type="evidence" value="ECO:0007669"/>
    <property type="project" value="UniProtKB-KW"/>
</dbReference>
<reference evidence="11" key="1">
    <citation type="submission" date="2025-08" db="UniProtKB">
        <authorList>
            <consortium name="Ensembl"/>
        </authorList>
    </citation>
    <scope>IDENTIFICATION</scope>
</reference>
<comment type="subcellular location">
    <subcellularLocation>
        <location evidence="1 9">Secreted</location>
    </subcellularLocation>
</comment>
<keyword evidence="4 9" id="KW-0202">Cytokine</keyword>
<dbReference type="GeneTree" id="ENSGT01020000230600"/>
<dbReference type="GO" id="GO:0006955">
    <property type="term" value="P:immune response"/>
    <property type="evidence" value="ECO:0007669"/>
    <property type="project" value="InterPro"/>
</dbReference>
<evidence type="ECO:0000313" key="12">
    <source>
        <dbReference type="Proteomes" id="UP000261640"/>
    </source>
</evidence>
<evidence type="ECO:0000313" key="11">
    <source>
        <dbReference type="Ensembl" id="ENSMAMP00000016024.2"/>
    </source>
</evidence>
<accession>A0A3Q3M453</accession>
<dbReference type="Gene3D" id="2.40.50.40">
    <property type="match status" value="1"/>
</dbReference>
<dbReference type="InterPro" id="IPR001811">
    <property type="entry name" value="Chemokine_IL8-like_dom"/>
</dbReference>
<dbReference type="InterPro" id="IPR000827">
    <property type="entry name" value="Chemokine_CC_CS"/>
</dbReference>
<name>A0A3Q3M453_9TELE</name>
<dbReference type="InterPro" id="IPR039809">
    <property type="entry name" value="Chemokine_b/g/d"/>
</dbReference>
<dbReference type="SUPFAM" id="SSF54117">
    <property type="entry name" value="Interleukin 8-like chemokines"/>
    <property type="match status" value="1"/>
</dbReference>
<evidence type="ECO:0000256" key="5">
    <source>
        <dbReference type="ARBA" id="ARBA00022525"/>
    </source>
</evidence>
<evidence type="ECO:0000256" key="7">
    <source>
        <dbReference type="ARBA" id="ARBA00023157"/>
    </source>
</evidence>
<dbReference type="STRING" id="205130.ENSMAMP00000016024"/>
<dbReference type="Proteomes" id="UP000261640">
    <property type="component" value="Unplaced"/>
</dbReference>
<evidence type="ECO:0000256" key="4">
    <source>
        <dbReference type="ARBA" id="ARBA00022514"/>
    </source>
</evidence>
<comment type="similarity">
    <text evidence="2 9">Belongs to the intercrine beta (chemokine CC) family.</text>
</comment>
<dbReference type="InterPro" id="IPR036048">
    <property type="entry name" value="Interleukin_8-like_sf"/>
</dbReference>
<evidence type="ECO:0000256" key="9">
    <source>
        <dbReference type="RuleBase" id="RU361150"/>
    </source>
</evidence>
<dbReference type="PANTHER" id="PTHR12015">
    <property type="entry name" value="SMALL INDUCIBLE CYTOKINE A"/>
    <property type="match status" value="1"/>
</dbReference>
<keyword evidence="8" id="KW-0395">Inflammatory response</keyword>
<evidence type="ECO:0000256" key="6">
    <source>
        <dbReference type="ARBA" id="ARBA00022729"/>
    </source>
</evidence>
<reference evidence="11" key="2">
    <citation type="submission" date="2025-09" db="UniProtKB">
        <authorList>
            <consortium name="Ensembl"/>
        </authorList>
    </citation>
    <scope>IDENTIFICATION</scope>
</reference>
<keyword evidence="5 9" id="KW-0964">Secreted</keyword>
<evidence type="ECO:0000256" key="2">
    <source>
        <dbReference type="ARBA" id="ARBA00010868"/>
    </source>
</evidence>
<keyword evidence="7" id="KW-1015">Disulfide bond</keyword>
<evidence type="ECO:0000256" key="8">
    <source>
        <dbReference type="ARBA" id="ARBA00023198"/>
    </source>
</evidence>
<dbReference type="PROSITE" id="PS00472">
    <property type="entry name" value="SMALL_CYTOKINES_CC"/>
    <property type="match status" value="1"/>
</dbReference>
<dbReference type="Ensembl" id="ENSMAMT00000016459.2">
    <property type="protein sequence ID" value="ENSMAMP00000016024.2"/>
    <property type="gene ID" value="ENSMAMG00000010811.2"/>
</dbReference>
<protein>
    <recommendedName>
        <fullName evidence="9">C-C motif chemokine</fullName>
    </recommendedName>
</protein>
<keyword evidence="6" id="KW-0732">Signal</keyword>
<sequence length="92" mass="10833">MLLVILLLKRVIFFFKEPMKSCCTQYHESPIPFKALQHYTVQDEKQNCNIKAIIFTTKKNRLVCANPDREWVQYAIGERNIRESKGPSESEQ</sequence>
<keyword evidence="3 9" id="KW-0145">Chemotaxis</keyword>
<evidence type="ECO:0000256" key="1">
    <source>
        <dbReference type="ARBA" id="ARBA00004613"/>
    </source>
</evidence>
<proteinExistence type="inferred from homology"/>
<evidence type="ECO:0000259" key="10">
    <source>
        <dbReference type="SMART" id="SM00199"/>
    </source>
</evidence>
<dbReference type="Pfam" id="PF00048">
    <property type="entry name" value="IL8"/>
    <property type="match status" value="1"/>
</dbReference>